<dbReference type="PANTHER" id="PTHR43537">
    <property type="entry name" value="TRANSCRIPTIONAL REGULATOR, GNTR FAMILY"/>
    <property type="match status" value="1"/>
</dbReference>
<dbReference type="GO" id="GO:0003677">
    <property type="term" value="F:DNA binding"/>
    <property type="evidence" value="ECO:0007669"/>
    <property type="project" value="UniProtKB-KW"/>
</dbReference>
<gene>
    <name evidence="6" type="ORF">FXB40_16700</name>
</gene>
<sequence length="315" mass="35572">MKQKSSTTKSALEKTPPSRLQRELSAGIIDLIRSEGLAPGTRLAEVALAERLQVSRTPVRAALKLLARRKLVHAGESRGYFVADTTPAPHKAPPKPSPDETDRLFLAIARDRRAKRLPDEVSERDLMQRYDATRPMVQRVLTKLAEVAAVQRKPGHGWRFQPTLGDTQARDESYRYRLLIEPAGLLEPGFRLDRAWAAEMRRRHQEMLAMRWSDTLSIALYEMNAAFHEGLAAASGNRYLLVAVQQQNRLRRFGNYDWAFGHERVIVNCREHLAILDQLEAGQNEAAAALLRRHLERAAQLKRGPANSNVPSKVT</sequence>
<evidence type="ECO:0000259" key="5">
    <source>
        <dbReference type="PROSITE" id="PS50949"/>
    </source>
</evidence>
<dbReference type="InterPro" id="IPR036388">
    <property type="entry name" value="WH-like_DNA-bd_sf"/>
</dbReference>
<dbReference type="Gene3D" id="1.10.10.10">
    <property type="entry name" value="Winged helix-like DNA-binding domain superfamily/Winged helix DNA-binding domain"/>
    <property type="match status" value="2"/>
</dbReference>
<proteinExistence type="predicted"/>
<dbReference type="GO" id="GO:0003700">
    <property type="term" value="F:DNA-binding transcription factor activity"/>
    <property type="evidence" value="ECO:0007669"/>
    <property type="project" value="InterPro"/>
</dbReference>
<name>A0A5D3KEC3_9BRAD</name>
<dbReference type="InterPro" id="IPR008920">
    <property type="entry name" value="TF_FadR/GntR_C"/>
</dbReference>
<evidence type="ECO:0000313" key="6">
    <source>
        <dbReference type="EMBL" id="TYL94739.1"/>
    </source>
</evidence>
<keyword evidence="2" id="KW-0238">DNA-binding</keyword>
<dbReference type="InterPro" id="IPR036390">
    <property type="entry name" value="WH_DNA-bd_sf"/>
</dbReference>
<evidence type="ECO:0000256" key="4">
    <source>
        <dbReference type="SAM" id="MobiDB-lite"/>
    </source>
</evidence>
<dbReference type="Pfam" id="PF07729">
    <property type="entry name" value="FCD"/>
    <property type="match status" value="1"/>
</dbReference>
<dbReference type="Pfam" id="PF00392">
    <property type="entry name" value="GntR"/>
    <property type="match status" value="1"/>
</dbReference>
<dbReference type="AlphaFoldDB" id="A0A5D3KEC3"/>
<feature type="domain" description="HTH gntR-type" evidence="5">
    <location>
        <begin position="18"/>
        <end position="85"/>
    </location>
</feature>
<organism evidence="6 7">
    <name type="scientific">Bradyrhizobium rifense</name>
    <dbReference type="NCBI Taxonomy" id="515499"/>
    <lineage>
        <taxon>Bacteria</taxon>
        <taxon>Pseudomonadati</taxon>
        <taxon>Pseudomonadota</taxon>
        <taxon>Alphaproteobacteria</taxon>
        <taxon>Hyphomicrobiales</taxon>
        <taxon>Nitrobacteraceae</taxon>
        <taxon>Bradyrhizobium</taxon>
    </lineage>
</organism>
<dbReference type="SUPFAM" id="SSF46785">
    <property type="entry name" value="Winged helix' DNA-binding domain"/>
    <property type="match status" value="1"/>
</dbReference>
<evidence type="ECO:0000256" key="3">
    <source>
        <dbReference type="ARBA" id="ARBA00023163"/>
    </source>
</evidence>
<dbReference type="SUPFAM" id="SSF48008">
    <property type="entry name" value="GntR ligand-binding domain-like"/>
    <property type="match status" value="1"/>
</dbReference>
<dbReference type="PROSITE" id="PS50949">
    <property type="entry name" value="HTH_GNTR"/>
    <property type="match status" value="1"/>
</dbReference>
<evidence type="ECO:0000256" key="1">
    <source>
        <dbReference type="ARBA" id="ARBA00023015"/>
    </source>
</evidence>
<evidence type="ECO:0000256" key="2">
    <source>
        <dbReference type="ARBA" id="ARBA00023125"/>
    </source>
</evidence>
<keyword evidence="7" id="KW-1185">Reference proteome</keyword>
<reference evidence="6 7" key="1">
    <citation type="submission" date="2019-08" db="EMBL/GenBank/DDBJ databases">
        <title>Bradyrhizobium hipponensis sp. nov., a rhizobium isolated from a Lupinus angustifolius root nodule in Tunisia.</title>
        <authorList>
            <person name="Off K."/>
            <person name="Rejili M."/>
            <person name="Mars M."/>
            <person name="Brachmann A."/>
            <person name="Marin M."/>
        </authorList>
    </citation>
    <scope>NUCLEOTIDE SEQUENCE [LARGE SCALE GENOMIC DNA]</scope>
    <source>
        <strain evidence="6 7">CTAW71</strain>
    </source>
</reference>
<protein>
    <submittedName>
        <fullName evidence="6">GntR family transcriptional regulator</fullName>
    </submittedName>
</protein>
<evidence type="ECO:0000313" key="7">
    <source>
        <dbReference type="Proteomes" id="UP000324758"/>
    </source>
</evidence>
<feature type="region of interest" description="Disordered" evidence="4">
    <location>
        <begin position="82"/>
        <end position="101"/>
    </location>
</feature>
<dbReference type="Gene3D" id="1.20.120.530">
    <property type="entry name" value="GntR ligand-binding domain-like"/>
    <property type="match status" value="1"/>
</dbReference>
<dbReference type="SMART" id="SM00895">
    <property type="entry name" value="FCD"/>
    <property type="match status" value="1"/>
</dbReference>
<dbReference type="OrthoDB" id="7005926at2"/>
<keyword evidence="3" id="KW-0804">Transcription</keyword>
<comment type="caution">
    <text evidence="6">The sequence shown here is derived from an EMBL/GenBank/DDBJ whole genome shotgun (WGS) entry which is preliminary data.</text>
</comment>
<dbReference type="InterPro" id="IPR000524">
    <property type="entry name" value="Tscrpt_reg_HTH_GntR"/>
</dbReference>
<accession>A0A5D3KEC3</accession>
<keyword evidence="1" id="KW-0805">Transcription regulation</keyword>
<dbReference type="EMBL" id="VSSS01000026">
    <property type="protein sequence ID" value="TYL94739.1"/>
    <property type="molecule type" value="Genomic_DNA"/>
</dbReference>
<dbReference type="InterPro" id="IPR011711">
    <property type="entry name" value="GntR_C"/>
</dbReference>
<dbReference type="Proteomes" id="UP000324758">
    <property type="component" value="Unassembled WGS sequence"/>
</dbReference>
<dbReference type="SMART" id="SM00345">
    <property type="entry name" value="HTH_GNTR"/>
    <property type="match status" value="2"/>
</dbReference>
<dbReference type="PANTHER" id="PTHR43537:SF49">
    <property type="entry name" value="TRANSCRIPTIONAL REGULATORY PROTEIN"/>
    <property type="match status" value="1"/>
</dbReference>